<proteinExistence type="predicted"/>
<accession>A0ABU0JH65</accession>
<reference evidence="2 3" key="1">
    <citation type="submission" date="2023-07" db="EMBL/GenBank/DDBJ databases">
        <title>Genomic Encyclopedia of Type Strains, Phase IV (KMG-IV): sequencing the most valuable type-strain genomes for metagenomic binning, comparative biology and taxonomic classification.</title>
        <authorList>
            <person name="Goeker M."/>
        </authorList>
    </citation>
    <scope>NUCLEOTIDE SEQUENCE [LARGE SCALE GENOMIC DNA]</scope>
    <source>
        <strain evidence="2 3">DSM 19619</strain>
    </source>
</reference>
<keyword evidence="1" id="KW-0732">Signal</keyword>
<dbReference type="EMBL" id="JAUSVX010000017">
    <property type="protein sequence ID" value="MDQ0473634.1"/>
    <property type="molecule type" value="Genomic_DNA"/>
</dbReference>
<evidence type="ECO:0000256" key="1">
    <source>
        <dbReference type="SAM" id="SignalP"/>
    </source>
</evidence>
<feature type="signal peptide" evidence="1">
    <location>
        <begin position="1"/>
        <end position="20"/>
    </location>
</feature>
<evidence type="ECO:0000313" key="3">
    <source>
        <dbReference type="Proteomes" id="UP001242480"/>
    </source>
</evidence>
<protein>
    <recommendedName>
        <fullName evidence="4">C-type lysozyme inhibitor domain-containing protein</fullName>
    </recommendedName>
</protein>
<feature type="chain" id="PRO_5046982242" description="C-type lysozyme inhibitor domain-containing protein" evidence="1">
    <location>
        <begin position="21"/>
        <end position="121"/>
    </location>
</feature>
<gene>
    <name evidence="2" type="ORF">QO011_006670</name>
</gene>
<sequence>MKRAAILCLALLIVPRAASAAATSIACSYPKDQELTFDVPKKPGVLPSIEFDYPSKVTLFSFRDGNLLLVAMDAEESTRVRVVISAQRDKAKGLYIGQIVTDAGGNQLMLDNGPVTCRMKD</sequence>
<dbReference type="Proteomes" id="UP001242480">
    <property type="component" value="Unassembled WGS sequence"/>
</dbReference>
<name>A0ABU0JH65_9HYPH</name>
<dbReference type="PROSITE" id="PS51257">
    <property type="entry name" value="PROKAR_LIPOPROTEIN"/>
    <property type="match status" value="1"/>
</dbReference>
<dbReference type="RefSeq" id="WP_307282186.1">
    <property type="nucleotide sequence ID" value="NZ_JAUSVX010000017.1"/>
</dbReference>
<evidence type="ECO:0000313" key="2">
    <source>
        <dbReference type="EMBL" id="MDQ0473634.1"/>
    </source>
</evidence>
<organism evidence="2 3">
    <name type="scientific">Labrys wisconsinensis</name>
    <dbReference type="NCBI Taxonomy" id="425677"/>
    <lineage>
        <taxon>Bacteria</taxon>
        <taxon>Pseudomonadati</taxon>
        <taxon>Pseudomonadota</taxon>
        <taxon>Alphaproteobacteria</taxon>
        <taxon>Hyphomicrobiales</taxon>
        <taxon>Xanthobacteraceae</taxon>
        <taxon>Labrys</taxon>
    </lineage>
</organism>
<evidence type="ECO:0008006" key="4">
    <source>
        <dbReference type="Google" id="ProtNLM"/>
    </source>
</evidence>
<keyword evidence="3" id="KW-1185">Reference proteome</keyword>
<comment type="caution">
    <text evidence="2">The sequence shown here is derived from an EMBL/GenBank/DDBJ whole genome shotgun (WGS) entry which is preliminary data.</text>
</comment>